<dbReference type="Pfam" id="PF00702">
    <property type="entry name" value="Hydrolase"/>
    <property type="match status" value="1"/>
</dbReference>
<dbReference type="SUPFAM" id="SSF56784">
    <property type="entry name" value="HAD-like"/>
    <property type="match status" value="1"/>
</dbReference>
<dbReference type="PANTHER" id="PTHR43316">
    <property type="entry name" value="HYDROLASE, HALOACID DELAHOGENASE-RELATED"/>
    <property type="match status" value="1"/>
</dbReference>
<organism evidence="2 3">
    <name type="scientific">Phialemonium atrogriseum</name>
    <dbReference type="NCBI Taxonomy" id="1093897"/>
    <lineage>
        <taxon>Eukaryota</taxon>
        <taxon>Fungi</taxon>
        <taxon>Dikarya</taxon>
        <taxon>Ascomycota</taxon>
        <taxon>Pezizomycotina</taxon>
        <taxon>Sordariomycetes</taxon>
        <taxon>Sordariomycetidae</taxon>
        <taxon>Cephalothecales</taxon>
        <taxon>Cephalothecaceae</taxon>
        <taxon>Phialemonium</taxon>
    </lineage>
</organism>
<dbReference type="Gene3D" id="3.40.50.1000">
    <property type="entry name" value="HAD superfamily/HAD-like"/>
    <property type="match status" value="1"/>
</dbReference>
<evidence type="ECO:0000256" key="1">
    <source>
        <dbReference type="ARBA" id="ARBA00022801"/>
    </source>
</evidence>
<dbReference type="InterPro" id="IPR023214">
    <property type="entry name" value="HAD_sf"/>
</dbReference>
<dbReference type="GO" id="GO:0016787">
    <property type="term" value="F:hydrolase activity"/>
    <property type="evidence" value="ECO:0007669"/>
    <property type="project" value="UniProtKB-KW"/>
</dbReference>
<evidence type="ECO:0008006" key="4">
    <source>
        <dbReference type="Google" id="ProtNLM"/>
    </source>
</evidence>
<comment type="caution">
    <text evidence="2">The sequence shown here is derived from an EMBL/GenBank/DDBJ whole genome shotgun (WGS) entry which is preliminary data.</text>
</comment>
<proteinExistence type="predicted"/>
<dbReference type="PANTHER" id="PTHR43316:SF3">
    <property type="entry name" value="HALOACID DEHALOGENASE, TYPE II (AFU_ORTHOLOGUE AFUA_2G07750)-RELATED"/>
    <property type="match status" value="1"/>
</dbReference>
<reference evidence="2" key="1">
    <citation type="submission" date="2023-06" db="EMBL/GenBank/DDBJ databases">
        <title>Genome-scale phylogeny and comparative genomics of the fungal order Sordariales.</title>
        <authorList>
            <consortium name="Lawrence Berkeley National Laboratory"/>
            <person name="Hensen N."/>
            <person name="Bonometti L."/>
            <person name="Westerberg I."/>
            <person name="Brannstrom I.O."/>
            <person name="Guillou S."/>
            <person name="Cros-Aarteil S."/>
            <person name="Calhoun S."/>
            <person name="Haridas S."/>
            <person name="Kuo A."/>
            <person name="Mondo S."/>
            <person name="Pangilinan J."/>
            <person name="Riley R."/>
            <person name="Labutti K."/>
            <person name="Andreopoulos B."/>
            <person name="Lipzen A."/>
            <person name="Chen C."/>
            <person name="Yanf M."/>
            <person name="Daum C."/>
            <person name="Ng V."/>
            <person name="Clum A."/>
            <person name="Steindorff A."/>
            <person name="Ohm R."/>
            <person name="Martin F."/>
            <person name="Silar P."/>
            <person name="Natvig D."/>
            <person name="Lalanne C."/>
            <person name="Gautier V."/>
            <person name="Ament-Velasquez S.L."/>
            <person name="Kruys A."/>
            <person name="Hutchinson M.I."/>
            <person name="Powell A.J."/>
            <person name="Barry K."/>
            <person name="Miller A.N."/>
            <person name="Grigoriev I.V."/>
            <person name="Debuchy R."/>
            <person name="Gladieux P."/>
            <person name="Thoren M.H."/>
            <person name="Johannesson H."/>
        </authorList>
    </citation>
    <scope>NUCLEOTIDE SEQUENCE</scope>
    <source>
        <strain evidence="2">8032-3</strain>
    </source>
</reference>
<dbReference type="InterPro" id="IPR036412">
    <property type="entry name" value="HAD-like_sf"/>
</dbReference>
<dbReference type="GeneID" id="85311309"/>
<gene>
    <name evidence="2" type="ORF">QBC33DRAFT_541024</name>
</gene>
<protein>
    <recommendedName>
        <fullName evidence="4">Haloacid dehalogenase</fullName>
    </recommendedName>
</protein>
<dbReference type="AlphaFoldDB" id="A0AAJ0BZR1"/>
<dbReference type="RefSeq" id="XP_060282641.1">
    <property type="nucleotide sequence ID" value="XM_060428122.1"/>
</dbReference>
<name>A0AAJ0BZR1_9PEZI</name>
<dbReference type="InterPro" id="IPR051540">
    <property type="entry name" value="S-2-haloacid_dehalogenase"/>
</dbReference>
<sequence length="153" mass="16385">MTAYDSLHVFPEIPSALRAVADNQSIEAYIFTNGTDDMAKASVETSPDLEPYAGVFNGLITVDGLKVFKPDRRVYDDLSSKVGKDGRVREIWVVTANPFDAIGAKAAGLESAWVDRAGKGWIDRLGDVIGGIQPTVVASGVDQAISEIVKRSS</sequence>
<keyword evidence="3" id="KW-1185">Reference proteome</keyword>
<evidence type="ECO:0000313" key="2">
    <source>
        <dbReference type="EMBL" id="KAK1766428.1"/>
    </source>
</evidence>
<dbReference type="Proteomes" id="UP001244011">
    <property type="component" value="Unassembled WGS sequence"/>
</dbReference>
<accession>A0AAJ0BZR1</accession>
<keyword evidence="1" id="KW-0378">Hydrolase</keyword>
<evidence type="ECO:0000313" key="3">
    <source>
        <dbReference type="Proteomes" id="UP001244011"/>
    </source>
</evidence>
<dbReference type="EMBL" id="MU839011">
    <property type="protein sequence ID" value="KAK1766428.1"/>
    <property type="molecule type" value="Genomic_DNA"/>
</dbReference>